<accession>A0A022QPS3</accession>
<dbReference type="EMBL" id="KI631192">
    <property type="protein sequence ID" value="EYU29584.1"/>
    <property type="molecule type" value="Genomic_DNA"/>
</dbReference>
<evidence type="ECO:0000313" key="5">
    <source>
        <dbReference type="EMBL" id="EYU29584.1"/>
    </source>
</evidence>
<gene>
    <name evidence="5" type="ORF">MIMGU_mgv1a023172mg</name>
</gene>
<feature type="non-terminal residue" evidence="5">
    <location>
        <position position="175"/>
    </location>
</feature>
<dbReference type="PANTHER" id="PTHR34995">
    <property type="entry name" value="DNA-DIRECTED RNA POLYMERASE SUBUNIT BETA"/>
    <property type="match status" value="1"/>
</dbReference>
<dbReference type="STRING" id="4155.A0A022QPS3"/>
<evidence type="ECO:0000313" key="6">
    <source>
        <dbReference type="Proteomes" id="UP000030748"/>
    </source>
</evidence>
<dbReference type="AlphaFoldDB" id="A0A022QPS3"/>
<keyword evidence="2" id="KW-0808">Transferase</keyword>
<reference evidence="5 6" key="1">
    <citation type="journal article" date="2013" name="Proc. Natl. Acad. Sci. U.S.A.">
        <title>Fine-scale variation in meiotic recombination in Mimulus inferred from population shotgun sequencing.</title>
        <authorList>
            <person name="Hellsten U."/>
            <person name="Wright K.M."/>
            <person name="Jenkins J."/>
            <person name="Shu S."/>
            <person name="Yuan Y."/>
            <person name="Wessler S.R."/>
            <person name="Schmutz J."/>
            <person name="Willis J.H."/>
            <person name="Rokhsar D.S."/>
        </authorList>
    </citation>
    <scope>NUCLEOTIDE SEQUENCE [LARGE SCALE GENOMIC DNA]</scope>
    <source>
        <strain evidence="6">cv. DUN x IM62</strain>
    </source>
</reference>
<dbReference type="GO" id="GO:0000428">
    <property type="term" value="C:DNA-directed RNA polymerase complex"/>
    <property type="evidence" value="ECO:0007669"/>
    <property type="project" value="UniProtKB-KW"/>
</dbReference>
<organism evidence="5 6">
    <name type="scientific">Erythranthe guttata</name>
    <name type="common">Yellow monkey flower</name>
    <name type="synonym">Mimulus guttatus</name>
    <dbReference type="NCBI Taxonomy" id="4155"/>
    <lineage>
        <taxon>Eukaryota</taxon>
        <taxon>Viridiplantae</taxon>
        <taxon>Streptophyta</taxon>
        <taxon>Embryophyta</taxon>
        <taxon>Tracheophyta</taxon>
        <taxon>Spermatophyta</taxon>
        <taxon>Magnoliopsida</taxon>
        <taxon>eudicotyledons</taxon>
        <taxon>Gunneridae</taxon>
        <taxon>Pentapetalae</taxon>
        <taxon>asterids</taxon>
        <taxon>lamiids</taxon>
        <taxon>Lamiales</taxon>
        <taxon>Phrymaceae</taxon>
        <taxon>Erythranthe</taxon>
    </lineage>
</organism>
<dbReference type="Proteomes" id="UP000030748">
    <property type="component" value="Unassembled WGS sequence"/>
</dbReference>
<evidence type="ECO:0000256" key="3">
    <source>
        <dbReference type="ARBA" id="ARBA00022695"/>
    </source>
</evidence>
<protein>
    <submittedName>
        <fullName evidence="5">Uncharacterized protein</fullName>
    </submittedName>
</protein>
<dbReference type="GO" id="GO:0016779">
    <property type="term" value="F:nucleotidyltransferase activity"/>
    <property type="evidence" value="ECO:0007669"/>
    <property type="project" value="UniProtKB-KW"/>
</dbReference>
<keyword evidence="6" id="KW-1185">Reference proteome</keyword>
<sequence length="175" mass="20401">LLTHTRHGHPDLCSINLYVTIESEDIRHNVNIPYQSFLLVRNDQYAESEQVIVEIRQGTCIVNFKEKVRKYIYSDSNGKMHWSIDISSLVSLLFHKVQDQMSVHPRSVERRSTSNLSVTKEQMISETGLYQNFDLFRKRRKNRFIIPLQLVQEHENDDLMPSSGISIEIPITSIS</sequence>
<dbReference type="PANTHER" id="PTHR34995:SF1">
    <property type="entry name" value="DNA-DIRECTED RNA POLYMERASE SUBUNIT BETA"/>
    <property type="match status" value="1"/>
</dbReference>
<feature type="non-terminal residue" evidence="5">
    <location>
        <position position="1"/>
    </location>
</feature>
<evidence type="ECO:0000256" key="4">
    <source>
        <dbReference type="ARBA" id="ARBA00023163"/>
    </source>
</evidence>
<name>A0A022QPS3_ERYGU</name>
<evidence type="ECO:0000256" key="2">
    <source>
        <dbReference type="ARBA" id="ARBA00022679"/>
    </source>
</evidence>
<dbReference type="InterPro" id="IPR050254">
    <property type="entry name" value="RNA_pol_beta''_euk"/>
</dbReference>
<proteinExistence type="predicted"/>
<keyword evidence="3" id="KW-0548">Nucleotidyltransferase</keyword>
<keyword evidence="4" id="KW-0804">Transcription</keyword>
<dbReference type="eggNOG" id="ENOG502QPYA">
    <property type="taxonomic scope" value="Eukaryota"/>
</dbReference>
<evidence type="ECO:0000256" key="1">
    <source>
        <dbReference type="ARBA" id="ARBA00022478"/>
    </source>
</evidence>
<keyword evidence="1" id="KW-0240">DNA-directed RNA polymerase</keyword>